<dbReference type="Proteomes" id="UP000031512">
    <property type="component" value="Chromosome 3"/>
</dbReference>
<dbReference type="GeneID" id="15804842"/>
<keyword evidence="3" id="KW-1185">Reference proteome</keyword>
<organism evidence="2 3">
    <name type="scientific">Theileria equi strain WA</name>
    <dbReference type="NCBI Taxonomy" id="1537102"/>
    <lineage>
        <taxon>Eukaryota</taxon>
        <taxon>Sar</taxon>
        <taxon>Alveolata</taxon>
        <taxon>Apicomplexa</taxon>
        <taxon>Aconoidasida</taxon>
        <taxon>Piroplasmida</taxon>
        <taxon>Theileriidae</taxon>
        <taxon>Theileria</taxon>
    </lineage>
</organism>
<protein>
    <submittedName>
        <fullName evidence="2">Signal peptide-containing protein</fullName>
    </submittedName>
</protein>
<sequence length="388" mass="45309">MKSSNFLFLFFLCQISASYQESWDISRNKDSEGFTSLSLHVEGLEYYTHFFAREDRPTKITDGENLIWRGNNKKKCLGYVVHYEKGVPALVKLFTFGSNSAILMKYSERIVTRPDSGQETVEWRRIKMEEHKEKTRKLYNLPNSKNYILNVRSKNSRNFEVKEIKTQDLYTTEYTLITAASVTKVIYGPLILWENQEGEECHRVSVDHDGGDTAFIRILIINPLYIGKQIYFKVKGDSHMQITYRYYFSWLLSRVREPKETPTNPQDEADGACNKGKELEQNVPSILDINSTDSKQFFISRIGKRSKCHRKYIPKSGHIAKVVEYKKELWRAREGEICHTAILLFRSRRPSLFTLHIRNLSGEETSICFTRSGGLWRAQKVYEEILDD</sequence>
<dbReference type="EMBL" id="CP001670">
    <property type="protein sequence ID" value="AFZ80904.1"/>
    <property type="molecule type" value="Genomic_DNA"/>
</dbReference>
<proteinExistence type="predicted"/>
<dbReference type="RefSeq" id="XP_004830570.1">
    <property type="nucleotide sequence ID" value="XM_004830513.1"/>
</dbReference>
<evidence type="ECO:0000313" key="2">
    <source>
        <dbReference type="EMBL" id="AFZ80904.1"/>
    </source>
</evidence>
<evidence type="ECO:0000256" key="1">
    <source>
        <dbReference type="SAM" id="SignalP"/>
    </source>
</evidence>
<gene>
    <name evidence="2" type="ORF">BEWA_003120</name>
</gene>
<name>L0B1C8_THEEQ</name>
<reference evidence="2 3" key="1">
    <citation type="journal article" date="2012" name="BMC Genomics">
        <title>Comparative genomic analysis and phylogenetic position of Theileria equi.</title>
        <authorList>
            <person name="Kappmeyer L.S."/>
            <person name="Thiagarajan M."/>
            <person name="Herndon D.R."/>
            <person name="Ramsay J.D."/>
            <person name="Caler E."/>
            <person name="Djikeng A."/>
            <person name="Gillespie J.J."/>
            <person name="Lau A.O."/>
            <person name="Roalson E.H."/>
            <person name="Silva J.C."/>
            <person name="Silva M.G."/>
            <person name="Suarez C.E."/>
            <person name="Ueti M.W."/>
            <person name="Nene V.M."/>
            <person name="Mealey R.H."/>
            <person name="Knowles D.P."/>
            <person name="Brayton K.A."/>
        </authorList>
    </citation>
    <scope>NUCLEOTIDE SEQUENCE [LARGE SCALE GENOMIC DNA]</scope>
    <source>
        <strain evidence="2 3">WA</strain>
    </source>
</reference>
<keyword evidence="1" id="KW-0732">Signal</keyword>
<feature type="signal peptide" evidence="1">
    <location>
        <begin position="1"/>
        <end position="20"/>
    </location>
</feature>
<dbReference type="KEGG" id="beq:BEWA_003120"/>
<evidence type="ECO:0000313" key="3">
    <source>
        <dbReference type="Proteomes" id="UP000031512"/>
    </source>
</evidence>
<dbReference type="VEuPathDB" id="PiroplasmaDB:BEWA_003120"/>
<feature type="chain" id="PRO_5003939485" evidence="1">
    <location>
        <begin position="21"/>
        <end position="388"/>
    </location>
</feature>
<accession>L0B1C8</accession>
<dbReference type="AlphaFoldDB" id="L0B1C8"/>